<dbReference type="STRING" id="130081.M2W0H7"/>
<dbReference type="AlphaFoldDB" id="M2W0H7"/>
<evidence type="ECO:0000256" key="7">
    <source>
        <dbReference type="ARBA" id="ARBA00022824"/>
    </source>
</evidence>
<evidence type="ECO:0000256" key="3">
    <source>
        <dbReference type="ARBA" id="ARBA00004922"/>
    </source>
</evidence>
<evidence type="ECO:0000256" key="9">
    <source>
        <dbReference type="ARBA" id="ARBA00023136"/>
    </source>
</evidence>
<dbReference type="InterPro" id="IPR055374">
    <property type="entry name" value="Ribophorin_II_3rd"/>
</dbReference>
<keyword evidence="17" id="KW-1185">Reference proteome</keyword>
<dbReference type="Gramene" id="EME29116">
    <property type="protein sequence ID" value="EME29116"/>
    <property type="gene ID" value="Gasu_35050"/>
</dbReference>
<comment type="pathway">
    <text evidence="3">Protein modification; protein glycosylation.</text>
</comment>
<evidence type="ECO:0000259" key="14">
    <source>
        <dbReference type="Pfam" id="PF23860"/>
    </source>
</evidence>
<accession>M2W0H7</accession>
<keyword evidence="7" id="KW-0256">Endoplasmic reticulum</keyword>
<sequence length="307" mass="35786">MGSLSRRIWWFCLFQLSWSVFAIENKFVLQRVEISHTHGTQTLFQKQLVTSDPLPVTLPLPLEEGQQLDILVDLSNTGSLVDLEDLQQVWISFVEKSTKREYLFLPRRRGTGSLLFEVKMDASVIESFEGKQGDFLAKLVIGDHRVSRGIHQLLIDSVNLSYRVKNTPRPKGIFDFDISWKFYPQEEIEHLFKPPMKRAPIFLSFLFTGLVILPLIVYIFWLLTTSDIYPLQMPTGLSTIWFIIFHMSLASFVYCLVKFWLSWNILKTWKVMLAIFPVTWISGMKWIQLLSQHCSSQEAQHSKKKHT</sequence>
<protein>
    <recommendedName>
        <fullName evidence="11">Ribophorin II</fullName>
    </recommendedName>
    <alternativeName>
        <fullName evidence="10">Ribophorin-2</fullName>
    </alternativeName>
</protein>
<evidence type="ECO:0000256" key="6">
    <source>
        <dbReference type="ARBA" id="ARBA00022729"/>
    </source>
</evidence>
<feature type="chain" id="PRO_5044280395" description="Ribophorin II" evidence="13">
    <location>
        <begin position="23"/>
        <end position="307"/>
    </location>
</feature>
<dbReference type="eggNOG" id="KOG2447">
    <property type="taxonomic scope" value="Eukaryota"/>
</dbReference>
<evidence type="ECO:0000313" key="17">
    <source>
        <dbReference type="Proteomes" id="UP000030680"/>
    </source>
</evidence>
<comment type="subcellular location">
    <subcellularLocation>
        <location evidence="2">Endoplasmic reticulum membrane</location>
        <topology evidence="2">Multi-pass membrane protein</topology>
    </subcellularLocation>
</comment>
<dbReference type="UniPathway" id="UPA00378"/>
<dbReference type="InterPro" id="IPR008814">
    <property type="entry name" value="Swp1"/>
</dbReference>
<dbReference type="EMBL" id="KB454512">
    <property type="protein sequence ID" value="EME29116.1"/>
    <property type="molecule type" value="Genomic_DNA"/>
</dbReference>
<dbReference type="GO" id="GO:0006487">
    <property type="term" value="P:protein N-linked glycosylation"/>
    <property type="evidence" value="ECO:0007669"/>
    <property type="project" value="TreeGrafter"/>
</dbReference>
<dbReference type="Pfam" id="PF23860">
    <property type="entry name" value="Ribophorin_II_3rd"/>
    <property type="match status" value="1"/>
</dbReference>
<evidence type="ECO:0000256" key="4">
    <source>
        <dbReference type="ARBA" id="ARBA00009038"/>
    </source>
</evidence>
<keyword evidence="9 12" id="KW-0472">Membrane</keyword>
<evidence type="ECO:0000256" key="13">
    <source>
        <dbReference type="SAM" id="SignalP"/>
    </source>
</evidence>
<dbReference type="OMA" id="HNARMSK"/>
<dbReference type="GO" id="GO:0008250">
    <property type="term" value="C:oligosaccharyltransferase complex"/>
    <property type="evidence" value="ECO:0007669"/>
    <property type="project" value="InterPro"/>
</dbReference>
<evidence type="ECO:0000256" key="12">
    <source>
        <dbReference type="SAM" id="Phobius"/>
    </source>
</evidence>
<dbReference type="GeneID" id="17087938"/>
<proteinExistence type="inferred from homology"/>
<evidence type="ECO:0000256" key="8">
    <source>
        <dbReference type="ARBA" id="ARBA00022989"/>
    </source>
</evidence>
<feature type="domain" description="Ribophorin II third" evidence="14">
    <location>
        <begin position="56"/>
        <end position="155"/>
    </location>
</feature>
<dbReference type="GO" id="GO:0016740">
    <property type="term" value="F:transferase activity"/>
    <property type="evidence" value="ECO:0007669"/>
    <property type="project" value="UniProtKB-KW"/>
</dbReference>
<dbReference type="OrthoDB" id="432292at2759"/>
<dbReference type="InterPro" id="IPR056790">
    <property type="entry name" value="Ribophorin_II_C"/>
</dbReference>
<comment type="function">
    <text evidence="1">Subunit of the oligosaccharyl transferase (OST) complex that catalyzes the initial transfer of a defined glycan (Glc(3)Man(9)GlcNAc(2) in eukaryotes) from the lipid carrier dolichol-pyrophosphate to an asparagine residue within an Asn-X-Ser/Thr consensus motif in nascent polypeptide chains, the first step in protein N-glycosylation. N-glycosylation occurs cotranslationally and the complex associates with the Sec61 complex at the channel-forming translocon complex that mediates protein translocation across the endoplasmic reticulum (ER). All subunits are required for a maximal enzyme activity.</text>
</comment>
<feature type="transmembrane region" description="Helical" evidence="12">
    <location>
        <begin position="235"/>
        <end position="263"/>
    </location>
</feature>
<dbReference type="RefSeq" id="XP_005705636.1">
    <property type="nucleotide sequence ID" value="XM_005705579.1"/>
</dbReference>
<dbReference type="PANTHER" id="PTHR12640:SF0">
    <property type="entry name" value="DOLICHYL-DIPHOSPHOOLIGOSACCHARIDE--PROTEIN GLYCOSYLTRANSFERASE SUBUNIT 2"/>
    <property type="match status" value="1"/>
</dbReference>
<dbReference type="Pfam" id="PF25147">
    <property type="entry name" value="Ribophorin_II_C"/>
    <property type="match status" value="1"/>
</dbReference>
<evidence type="ECO:0000259" key="15">
    <source>
        <dbReference type="Pfam" id="PF25147"/>
    </source>
</evidence>
<keyword evidence="6 13" id="KW-0732">Signal</keyword>
<evidence type="ECO:0000256" key="11">
    <source>
        <dbReference type="ARBA" id="ARBA00032139"/>
    </source>
</evidence>
<feature type="domain" description="Ribophorin II C-terminal" evidence="15">
    <location>
        <begin position="192"/>
        <end position="287"/>
    </location>
</feature>
<comment type="similarity">
    <text evidence="4">Belongs to the SWP1 family.</text>
</comment>
<organism evidence="16 17">
    <name type="scientific">Galdieria sulphuraria</name>
    <name type="common">Red alga</name>
    <dbReference type="NCBI Taxonomy" id="130081"/>
    <lineage>
        <taxon>Eukaryota</taxon>
        <taxon>Rhodophyta</taxon>
        <taxon>Bangiophyceae</taxon>
        <taxon>Galdieriales</taxon>
        <taxon>Galdieriaceae</taxon>
        <taxon>Galdieria</taxon>
    </lineage>
</organism>
<keyword evidence="16" id="KW-0808">Transferase</keyword>
<reference evidence="17" key="1">
    <citation type="journal article" date="2013" name="Science">
        <title>Gene transfer from bacteria and archaea facilitated evolution of an extremophilic eukaryote.</title>
        <authorList>
            <person name="Schonknecht G."/>
            <person name="Chen W.H."/>
            <person name="Ternes C.M."/>
            <person name="Barbier G.G."/>
            <person name="Shrestha R.P."/>
            <person name="Stanke M."/>
            <person name="Brautigam A."/>
            <person name="Baker B.J."/>
            <person name="Banfield J.F."/>
            <person name="Garavito R.M."/>
            <person name="Carr K."/>
            <person name="Wilkerson C."/>
            <person name="Rensing S.A."/>
            <person name="Gagneul D."/>
            <person name="Dickenson N.E."/>
            <person name="Oesterhelt C."/>
            <person name="Lercher M.J."/>
            <person name="Weber A.P."/>
        </authorList>
    </citation>
    <scope>NUCLEOTIDE SEQUENCE [LARGE SCALE GENOMIC DNA]</scope>
    <source>
        <strain evidence="17">074W</strain>
    </source>
</reference>
<dbReference type="KEGG" id="gsl:Gasu_35050"/>
<gene>
    <name evidence="16" type="ORF">Gasu_35050</name>
</gene>
<evidence type="ECO:0000256" key="1">
    <source>
        <dbReference type="ARBA" id="ARBA00002791"/>
    </source>
</evidence>
<name>M2W0H7_GALSU</name>
<keyword evidence="5 12" id="KW-0812">Transmembrane</keyword>
<dbReference type="Proteomes" id="UP000030680">
    <property type="component" value="Unassembled WGS sequence"/>
</dbReference>
<evidence type="ECO:0000256" key="5">
    <source>
        <dbReference type="ARBA" id="ARBA00022692"/>
    </source>
</evidence>
<keyword evidence="8 12" id="KW-1133">Transmembrane helix</keyword>
<evidence type="ECO:0000313" key="16">
    <source>
        <dbReference type="EMBL" id="EME29116.1"/>
    </source>
</evidence>
<feature type="signal peptide" evidence="13">
    <location>
        <begin position="1"/>
        <end position="22"/>
    </location>
</feature>
<dbReference type="PANTHER" id="PTHR12640">
    <property type="entry name" value="RIBOPHORIN II"/>
    <property type="match status" value="1"/>
</dbReference>
<feature type="transmembrane region" description="Helical" evidence="12">
    <location>
        <begin position="201"/>
        <end position="223"/>
    </location>
</feature>
<evidence type="ECO:0000256" key="2">
    <source>
        <dbReference type="ARBA" id="ARBA00004477"/>
    </source>
</evidence>
<evidence type="ECO:0000256" key="10">
    <source>
        <dbReference type="ARBA" id="ARBA00030078"/>
    </source>
</evidence>